<protein>
    <submittedName>
        <fullName evidence="1">Putative ATPase associated with various cellular activities AAA_5</fullName>
    </submittedName>
</protein>
<dbReference type="OrthoDB" id="9808317at2"/>
<gene>
    <name evidence="1" type="ORF">BN13_280014</name>
</gene>
<dbReference type="InterPro" id="IPR027417">
    <property type="entry name" value="P-loop_NTPase"/>
</dbReference>
<dbReference type="STRING" id="1193518.BN13_280014"/>
<dbReference type="SUPFAM" id="SSF52540">
    <property type="entry name" value="P-loop containing nucleoside triphosphate hydrolases"/>
    <property type="match status" value="1"/>
</dbReference>
<dbReference type="RefSeq" id="WP_048545333.1">
    <property type="nucleotide sequence ID" value="NZ_HF571038.1"/>
</dbReference>
<organism evidence="1 2">
    <name type="scientific">Nostocoides jenkinsii Ben 74</name>
    <dbReference type="NCBI Taxonomy" id="1193518"/>
    <lineage>
        <taxon>Bacteria</taxon>
        <taxon>Bacillati</taxon>
        <taxon>Actinomycetota</taxon>
        <taxon>Actinomycetes</taxon>
        <taxon>Micrococcales</taxon>
        <taxon>Intrasporangiaceae</taxon>
        <taxon>Nostocoides</taxon>
    </lineage>
</organism>
<dbReference type="EMBL" id="CAJC01000137">
    <property type="protein sequence ID" value="CCI53017.1"/>
    <property type="molecule type" value="Genomic_DNA"/>
</dbReference>
<proteinExistence type="predicted"/>
<keyword evidence="2" id="KW-1185">Reference proteome</keyword>
<dbReference type="AlphaFoldDB" id="A0A077MDN3"/>
<comment type="caution">
    <text evidence="1">The sequence shown here is derived from an EMBL/GenBank/DDBJ whole genome shotgun (WGS) entry which is preliminary data.</text>
</comment>
<evidence type="ECO:0000313" key="1">
    <source>
        <dbReference type="EMBL" id="CCI53017.1"/>
    </source>
</evidence>
<dbReference type="Gene3D" id="3.40.50.300">
    <property type="entry name" value="P-loop containing nucleotide triphosphate hydrolases"/>
    <property type="match status" value="1"/>
</dbReference>
<reference evidence="1 2" key="1">
    <citation type="journal article" date="2013" name="ISME J.">
        <title>A metabolic model for members of the genus Tetrasphaera involved in enhanced biological phosphorus removal.</title>
        <authorList>
            <person name="Kristiansen R."/>
            <person name="Nguyen H.T.T."/>
            <person name="Saunders A.M."/>
            <person name="Nielsen J.L."/>
            <person name="Wimmer R."/>
            <person name="Le V.Q."/>
            <person name="McIlroy S.J."/>
            <person name="Petrovski S."/>
            <person name="Seviour R.J."/>
            <person name="Calteau A."/>
            <person name="Nielsen K.L."/>
            <person name="Nielsen P.H."/>
        </authorList>
    </citation>
    <scope>NUCLEOTIDE SEQUENCE [LARGE SCALE GENOMIC DNA]</scope>
    <source>
        <strain evidence="1 2">Ben 74</strain>
    </source>
</reference>
<evidence type="ECO:0000313" key="2">
    <source>
        <dbReference type="Proteomes" id="UP000035720"/>
    </source>
</evidence>
<sequence length="385" mass="40883">MSLNSNRSIAAHPNTVLRVFAAAIQAQHTVNFVGSPGVGKSTRLASLVRSWGLYFDSMTLTNMEPSDVLGNPTISPTTTMHDGSVHRVESTSFATPAWAIRLDYASRSGVAVQFVDEFSCGGAVHKAFLRVLSERVVAGTWLGPGAVFVTAMNPADEAVDGADLAPPTANRLIHLPWAFDADAWLQGLSVGFGNLHEPGLRDLTVDSYDNRVRMRAGVAGYLSANRAAISPGVPSNPVDAAGAWPSPRTWTILADVLGWIDPRNLDAILLAAVGTVGQGRAVAFLEFYGQFSLVDPIAVLAGRESVDWTGTRPDVLYAFCSSLAAIAVDRADAATWEAAMDVYAQAAHRPDVIVPAVRTLLSRTPRGARVPERLRSLLSSVAVAA</sequence>
<accession>A0A077MDN3</accession>
<dbReference type="Proteomes" id="UP000035720">
    <property type="component" value="Unassembled WGS sequence"/>
</dbReference>
<name>A0A077MDN3_9MICO</name>